<dbReference type="InterPro" id="IPR036770">
    <property type="entry name" value="Ankyrin_rpt-contain_sf"/>
</dbReference>
<dbReference type="GO" id="GO:0003676">
    <property type="term" value="F:nucleic acid binding"/>
    <property type="evidence" value="ECO:0007669"/>
    <property type="project" value="InterPro"/>
</dbReference>
<sequence>MYASKVRLFDNISVNLCSQGAAVIKVMPSIVAFLLLPTALGAGAGDYGNYMAKYGDFHKLLACNFWLSETRWVCRRLQMGSMHVFNSSSGLVLLLFDSAARAQFRCMTMLEVLLKPCLFLLILRRAAGMRSWRAVAPRYISDYAGNYAGNYASDYMPSQGQASGKSSPVSFAASTPKNSDSSASDHQGATGNYQKLGQALFVLALLKYSSQFQKNQGDYETYMAQYMADFQQYMNTHARGAQGGSYQKYMADFQQYMKGKGDYQKFMAQYAQDFQNYLQGQGKSANGNGDYQKYMSDFQQYMKGQGGSHGDYQKYMSMYAADFDKYQKQYTNGKQGDYTQFMAQYGQGADAEGDYQKYMSGYQQYMQGQGGQGKGATGDYQKYMSDFQQYMKGHGGLGVHGSLHGRSIGSSQGDYQKFMSQYASDFQKYMQGDYQKYMSDFQQYMKGHGANDSAGNVSNVEYGSMLFRLRARRAVCLVVLQILAGPHFCRSFLNSSRPAGLGILRAGFPARNDGQNTRMAPILSAVVLTADPDESSDDEYDGDASGSPEAASKWLRKACVHQKSEGSVDTIASFLGSLDAVVLAKAVGQGNQNGKAALHFASQLRGDDVELVELLLDAGADVNAATRRGHTPLVFAAGRGHSKIVQLLLRRGANPRVIVVTGDTPLSMGRARLDAETFALLEAAEKSFDGPWEDSRNASDALQAQAEHMKTCPHWRRKLQQKEAAAEEAQREQLSADLAARISKILAGALNRTEFVTVVAETCGTRRGRSILDDALQKAIGASLRTGGVTLVGLLQLLDEEALGRALHHIGHHDRRPLRTILSALLKELATSPYWLDTIAVTDITAAASLHLAMEVIRLKTRFTFEDRLAVEKLWEGLQAWARLSNSYTPEVSLAAGTSLSRRQGGPAVTELLQRLRWACSMQAATPMWAQMMENVVEEAFRKQKSSLLHDAVKDSVMMPAWVLEQLSGNGKIATMASKAACNGYAKAAEKSFSAPASEYILSVQHDWISDSVGLASVRRVLERFFETQKVFVGVDTEWGVCGKTPSVVQLAIHEHAWVIDTAAPSAETRAFFRWLFQCESASFLGFAFAPDADKLAELMRDEQNDATVDIEVIDLQKLAMQHMSSKGHTPGLKSVAATWLGVHLDKTEQCSDWDRRPLSESQMRYAAADATVLLEIAAAMGLAAVTK</sequence>
<keyword evidence="4" id="KW-0540">Nuclease</keyword>
<feature type="domain" description="3'-5' exonuclease" evidence="3">
    <location>
        <begin position="1029"/>
        <end position="1181"/>
    </location>
</feature>
<name>A0A1Q9EXL5_SYMMI</name>
<evidence type="ECO:0000259" key="3">
    <source>
        <dbReference type="Pfam" id="PF01612"/>
    </source>
</evidence>
<evidence type="ECO:0000256" key="1">
    <source>
        <dbReference type="PROSITE-ProRule" id="PRU00023"/>
    </source>
</evidence>
<comment type="caution">
    <text evidence="4">The sequence shown here is derived from an EMBL/GenBank/DDBJ whole genome shotgun (WGS) entry which is preliminary data.</text>
</comment>
<dbReference type="GO" id="GO:0008408">
    <property type="term" value="F:3'-5' exonuclease activity"/>
    <property type="evidence" value="ECO:0007669"/>
    <property type="project" value="InterPro"/>
</dbReference>
<dbReference type="Gene3D" id="3.30.420.10">
    <property type="entry name" value="Ribonuclease H-like superfamily/Ribonuclease H"/>
    <property type="match status" value="1"/>
</dbReference>
<proteinExistence type="predicted"/>
<dbReference type="PANTHER" id="PTHR47765:SF3">
    <property type="entry name" value="3'-5' EXONUCLEASE DOMAIN-CONTAINING PROTEIN"/>
    <property type="match status" value="1"/>
</dbReference>
<keyword evidence="4" id="KW-0378">Hydrolase</keyword>
<dbReference type="GO" id="GO:0006139">
    <property type="term" value="P:nucleobase-containing compound metabolic process"/>
    <property type="evidence" value="ECO:0007669"/>
    <property type="project" value="InterPro"/>
</dbReference>
<dbReference type="InterPro" id="IPR002562">
    <property type="entry name" value="3'-5'_exonuclease_dom"/>
</dbReference>
<feature type="repeat" description="ANK" evidence="1">
    <location>
        <begin position="593"/>
        <end position="627"/>
    </location>
</feature>
<dbReference type="InterPro" id="IPR036397">
    <property type="entry name" value="RNaseH_sf"/>
</dbReference>
<keyword evidence="5" id="KW-1185">Reference proteome</keyword>
<dbReference type="EMBL" id="LSRX01000048">
    <property type="protein sequence ID" value="OLQ12151.1"/>
    <property type="molecule type" value="Genomic_DNA"/>
</dbReference>
<evidence type="ECO:0000256" key="2">
    <source>
        <dbReference type="SAM" id="MobiDB-lite"/>
    </source>
</evidence>
<accession>A0A1Q9EXL5</accession>
<evidence type="ECO:0000313" key="4">
    <source>
        <dbReference type="EMBL" id="OLQ12151.1"/>
    </source>
</evidence>
<reference evidence="4 5" key="1">
    <citation type="submission" date="2016-02" db="EMBL/GenBank/DDBJ databases">
        <title>Genome analysis of coral dinoflagellate symbionts highlights evolutionary adaptations to a symbiotic lifestyle.</title>
        <authorList>
            <person name="Aranda M."/>
            <person name="Li Y."/>
            <person name="Liew Y.J."/>
            <person name="Baumgarten S."/>
            <person name="Simakov O."/>
            <person name="Wilson M."/>
            <person name="Piel J."/>
            <person name="Ashoor H."/>
            <person name="Bougouffa S."/>
            <person name="Bajic V.B."/>
            <person name="Ryu T."/>
            <person name="Ravasi T."/>
            <person name="Bayer T."/>
            <person name="Micklem G."/>
            <person name="Kim H."/>
            <person name="Bhak J."/>
            <person name="Lajeunesse T.C."/>
            <person name="Voolstra C.R."/>
        </authorList>
    </citation>
    <scope>NUCLEOTIDE SEQUENCE [LARGE SCALE GENOMIC DNA]</scope>
    <source>
        <strain evidence="4 5">CCMP2467</strain>
    </source>
</reference>
<dbReference type="Pfam" id="PF12796">
    <property type="entry name" value="Ank_2"/>
    <property type="match status" value="1"/>
</dbReference>
<protein>
    <submittedName>
        <fullName evidence="4">Exonuclease mut-7</fullName>
    </submittedName>
</protein>
<dbReference type="SUPFAM" id="SSF48403">
    <property type="entry name" value="Ankyrin repeat"/>
    <property type="match status" value="1"/>
</dbReference>
<dbReference type="InterPro" id="IPR052408">
    <property type="entry name" value="Exonuclease_MUT-7-like"/>
</dbReference>
<feature type="region of interest" description="Disordered" evidence="2">
    <location>
        <begin position="162"/>
        <end position="188"/>
    </location>
</feature>
<dbReference type="PANTHER" id="PTHR47765">
    <property type="entry name" value="3'-5' EXONUCLEASE DOMAIN-CONTAINING PROTEIN"/>
    <property type="match status" value="1"/>
</dbReference>
<dbReference type="PROSITE" id="PS50088">
    <property type="entry name" value="ANK_REPEAT"/>
    <property type="match status" value="2"/>
</dbReference>
<dbReference type="SMART" id="SM00248">
    <property type="entry name" value="ANK"/>
    <property type="match status" value="2"/>
</dbReference>
<keyword evidence="1" id="KW-0040">ANK repeat</keyword>
<dbReference type="InterPro" id="IPR002110">
    <property type="entry name" value="Ankyrin_rpt"/>
</dbReference>
<dbReference type="Pfam" id="PF01612">
    <property type="entry name" value="DNA_pol_A_exo1"/>
    <property type="match status" value="1"/>
</dbReference>
<dbReference type="SUPFAM" id="SSF53098">
    <property type="entry name" value="Ribonuclease H-like"/>
    <property type="match status" value="1"/>
</dbReference>
<organism evidence="4 5">
    <name type="scientific">Symbiodinium microadriaticum</name>
    <name type="common">Dinoflagellate</name>
    <name type="synonym">Zooxanthella microadriatica</name>
    <dbReference type="NCBI Taxonomy" id="2951"/>
    <lineage>
        <taxon>Eukaryota</taxon>
        <taxon>Sar</taxon>
        <taxon>Alveolata</taxon>
        <taxon>Dinophyceae</taxon>
        <taxon>Suessiales</taxon>
        <taxon>Symbiodiniaceae</taxon>
        <taxon>Symbiodinium</taxon>
    </lineage>
</organism>
<dbReference type="InterPro" id="IPR012337">
    <property type="entry name" value="RNaseH-like_sf"/>
</dbReference>
<dbReference type="AlphaFoldDB" id="A0A1Q9EXL5"/>
<dbReference type="Proteomes" id="UP000186817">
    <property type="component" value="Unassembled WGS sequence"/>
</dbReference>
<evidence type="ECO:0000313" key="5">
    <source>
        <dbReference type="Proteomes" id="UP000186817"/>
    </source>
</evidence>
<keyword evidence="4" id="KW-0269">Exonuclease</keyword>
<dbReference type="Gene3D" id="1.25.40.20">
    <property type="entry name" value="Ankyrin repeat-containing domain"/>
    <property type="match status" value="1"/>
</dbReference>
<dbReference type="OrthoDB" id="428841at2759"/>
<feature type="repeat" description="ANK" evidence="1">
    <location>
        <begin position="628"/>
        <end position="654"/>
    </location>
</feature>
<dbReference type="PROSITE" id="PS50297">
    <property type="entry name" value="ANK_REP_REGION"/>
    <property type="match status" value="2"/>
</dbReference>
<gene>
    <name evidence="4" type="primary">mut-7</name>
    <name evidence="4" type="ORF">AK812_SmicGene4017</name>
</gene>